<organism evidence="1 2">
    <name type="scientific">Hygrophoropsis aurantiaca</name>
    <dbReference type="NCBI Taxonomy" id="72124"/>
    <lineage>
        <taxon>Eukaryota</taxon>
        <taxon>Fungi</taxon>
        <taxon>Dikarya</taxon>
        <taxon>Basidiomycota</taxon>
        <taxon>Agaricomycotina</taxon>
        <taxon>Agaricomycetes</taxon>
        <taxon>Agaricomycetidae</taxon>
        <taxon>Boletales</taxon>
        <taxon>Coniophorineae</taxon>
        <taxon>Hygrophoropsidaceae</taxon>
        <taxon>Hygrophoropsis</taxon>
    </lineage>
</organism>
<reference evidence="1" key="1">
    <citation type="journal article" date="2021" name="New Phytol.">
        <title>Evolutionary innovations through gain and loss of genes in the ectomycorrhizal Boletales.</title>
        <authorList>
            <person name="Wu G."/>
            <person name="Miyauchi S."/>
            <person name="Morin E."/>
            <person name="Kuo A."/>
            <person name="Drula E."/>
            <person name="Varga T."/>
            <person name="Kohler A."/>
            <person name="Feng B."/>
            <person name="Cao Y."/>
            <person name="Lipzen A."/>
            <person name="Daum C."/>
            <person name="Hundley H."/>
            <person name="Pangilinan J."/>
            <person name="Johnson J."/>
            <person name="Barry K."/>
            <person name="LaButti K."/>
            <person name="Ng V."/>
            <person name="Ahrendt S."/>
            <person name="Min B."/>
            <person name="Choi I.G."/>
            <person name="Park H."/>
            <person name="Plett J.M."/>
            <person name="Magnuson J."/>
            <person name="Spatafora J.W."/>
            <person name="Nagy L.G."/>
            <person name="Henrissat B."/>
            <person name="Grigoriev I.V."/>
            <person name="Yang Z.L."/>
            <person name="Xu J."/>
            <person name="Martin F.M."/>
        </authorList>
    </citation>
    <scope>NUCLEOTIDE SEQUENCE</scope>
    <source>
        <strain evidence="1">ATCC 28755</strain>
    </source>
</reference>
<name>A0ACB8A2J0_9AGAM</name>
<accession>A0ACB8A2J0</accession>
<protein>
    <submittedName>
        <fullName evidence="1">Uncharacterized protein</fullName>
    </submittedName>
</protein>
<evidence type="ECO:0000313" key="1">
    <source>
        <dbReference type="EMBL" id="KAH7907560.1"/>
    </source>
</evidence>
<sequence>MSTLLNNADASPNTGNPKPGGATSFAGQSTKSSSWASATSNGSRTGSQTGGASSTSASAPDRPANNGFGLWNNSSSPSDNKGSKPPSSSSSSSSHSVAQTSVDNPTTSTSTTSSNRPSTWNNSPPSTTLYTTKVSSTVSQSTTAISTHIKVHSTPECPYGPSDEESVLSSPISRPPHPSTPHHHSQAPSSSTQTSGADSGAATHMGFSGSSSAHGAPTTTLPPSNAGTGPSLKGDAQSSTVNSSSGDVYGGITGTSSTSRSTSHSWYRPVEEDQLSSSLQLTTAYTISTTLLTTSVSYTIPSGPGSGSMIATQTTETLKFTLATTYTPFSTPTANGSTSPPNKNNLGPLVGGIVGAVVALILLSFTICFVLRRKRRLRDQEYTAPLSPGPDTATIRDMHQFAATPVLVPAESPFADIQGSDYESTEYYSDARQSVDSLFTSQVDLAASSHGFLPSDVAFPTLEEVGRAVEYPYINAPRRIVYSDTTSAERSTTSINSFSTFTPVATENPFIGEDHGAQTPTLDISSERPSLARTWSDQQRVAASWAAALAAASPVDPKDVSDQYMTNPFIDPSEDGHSIKTTSTDDSLQTTLQAQPVELHRNRLSSASSGIDIPSDPSQCGIAL</sequence>
<keyword evidence="2" id="KW-1185">Reference proteome</keyword>
<proteinExistence type="predicted"/>
<dbReference type="EMBL" id="MU267893">
    <property type="protein sequence ID" value="KAH7907560.1"/>
    <property type="molecule type" value="Genomic_DNA"/>
</dbReference>
<evidence type="ECO:0000313" key="2">
    <source>
        <dbReference type="Proteomes" id="UP000790377"/>
    </source>
</evidence>
<gene>
    <name evidence="1" type="ORF">BJ138DRAFT_1212903</name>
</gene>
<comment type="caution">
    <text evidence="1">The sequence shown here is derived from an EMBL/GenBank/DDBJ whole genome shotgun (WGS) entry which is preliminary data.</text>
</comment>
<dbReference type="Proteomes" id="UP000790377">
    <property type="component" value="Unassembled WGS sequence"/>
</dbReference>